<evidence type="ECO:0000313" key="3">
    <source>
        <dbReference type="EMBL" id="RYJ45700.1"/>
    </source>
</evidence>
<dbReference type="EMBL" id="JUIW01000001">
    <property type="protein sequence ID" value="RYJ45700.1"/>
    <property type="molecule type" value="Genomic_DNA"/>
</dbReference>
<protein>
    <submittedName>
        <fullName evidence="3">SnoaL_3 domain containing protein</fullName>
    </submittedName>
</protein>
<name>A0A444WIL3_9FLAO</name>
<feature type="signal peptide" evidence="1">
    <location>
        <begin position="1"/>
        <end position="18"/>
    </location>
</feature>
<keyword evidence="4" id="KW-1185">Reference proteome</keyword>
<dbReference type="InterPro" id="IPR032710">
    <property type="entry name" value="NTF2-like_dom_sf"/>
</dbReference>
<evidence type="ECO:0000313" key="4">
    <source>
        <dbReference type="Proteomes" id="UP000289775"/>
    </source>
</evidence>
<feature type="chain" id="PRO_5019535173" evidence="1">
    <location>
        <begin position="19"/>
        <end position="160"/>
    </location>
</feature>
<dbReference type="Proteomes" id="UP000289775">
    <property type="component" value="Unassembled WGS sequence"/>
</dbReference>
<evidence type="ECO:0000256" key="1">
    <source>
        <dbReference type="SAM" id="SignalP"/>
    </source>
</evidence>
<dbReference type="InterPro" id="IPR027843">
    <property type="entry name" value="DUF4440"/>
</dbReference>
<proteinExistence type="predicted"/>
<dbReference type="SUPFAM" id="SSF54427">
    <property type="entry name" value="NTF2-like"/>
    <property type="match status" value="1"/>
</dbReference>
<organism evidence="3 4">
    <name type="scientific">Flavobacterium beibuense</name>
    <dbReference type="NCBI Taxonomy" id="657326"/>
    <lineage>
        <taxon>Bacteria</taxon>
        <taxon>Pseudomonadati</taxon>
        <taxon>Bacteroidota</taxon>
        <taxon>Flavobacteriia</taxon>
        <taxon>Flavobacteriales</taxon>
        <taxon>Flavobacteriaceae</taxon>
        <taxon>Flavobacterium</taxon>
    </lineage>
</organism>
<dbReference type="Pfam" id="PF14534">
    <property type="entry name" value="DUF4440"/>
    <property type="match status" value="1"/>
</dbReference>
<evidence type="ECO:0000259" key="2">
    <source>
        <dbReference type="Pfam" id="PF14534"/>
    </source>
</evidence>
<comment type="caution">
    <text evidence="3">The sequence shown here is derived from an EMBL/GenBank/DDBJ whole genome shotgun (WGS) entry which is preliminary data.</text>
</comment>
<sequence length="160" mass="18416">MKNIIIIFAVLISAFSVAQDKYPQSQKELEEKIIALDAKAFEMYNTCKLEQFSSFFTEDLEFYHDKAGYSKGLDKLIESMQNYICNDSKTKVLRKPLTNTFKVYPLEGYGAILTGEHEFYIVENNSEKKTGTAKFTHVLLLIDGTWKMSRILSYDHKAAE</sequence>
<dbReference type="RefSeq" id="WP_129749466.1">
    <property type="nucleotide sequence ID" value="NZ_JUIW01000001.1"/>
</dbReference>
<dbReference type="Gene3D" id="3.10.450.50">
    <property type="match status" value="1"/>
</dbReference>
<accession>A0A444WIL3</accession>
<dbReference type="AlphaFoldDB" id="A0A444WIL3"/>
<feature type="domain" description="DUF4440" evidence="2">
    <location>
        <begin position="33"/>
        <end position="148"/>
    </location>
</feature>
<reference evidence="3 4" key="1">
    <citation type="submission" date="2014-12" db="EMBL/GenBank/DDBJ databases">
        <title>Genome sequence of Flavobacterium beibuense RSKm HC5.</title>
        <authorList>
            <person name="Kim J.F."/>
            <person name="Song J.Y."/>
            <person name="Kwak M.-J."/>
            <person name="Lee S.-W."/>
        </authorList>
    </citation>
    <scope>NUCLEOTIDE SEQUENCE [LARGE SCALE GENOMIC DNA]</scope>
    <source>
        <strain evidence="3 4">RSKm HC5</strain>
    </source>
</reference>
<keyword evidence="1" id="KW-0732">Signal</keyword>
<dbReference type="OrthoDB" id="1357763at2"/>
<gene>
    <name evidence="3" type="ORF">NU09_0292</name>
</gene>